<dbReference type="OrthoDB" id="1682554at2"/>
<name>A0A0K2SPM5_LIMPI</name>
<evidence type="ECO:0000313" key="1">
    <source>
        <dbReference type="EMBL" id="BAS29051.1"/>
    </source>
</evidence>
<proteinExistence type="predicted"/>
<protein>
    <submittedName>
        <fullName evidence="1">Uncharacterized protein</fullName>
    </submittedName>
</protein>
<dbReference type="EMBL" id="AP014924">
    <property type="protein sequence ID" value="BAS29051.1"/>
    <property type="molecule type" value="Genomic_DNA"/>
</dbReference>
<dbReference type="AlphaFoldDB" id="A0A0K2SPM5"/>
<reference evidence="2" key="1">
    <citation type="submission" date="2015-07" db="EMBL/GenBank/DDBJ databases">
        <title>Complete genome sequence and phylogenetic analysis of Limnochorda pilosa.</title>
        <authorList>
            <person name="Watanabe M."/>
            <person name="Kojima H."/>
            <person name="Fukui M."/>
        </authorList>
    </citation>
    <scope>NUCLEOTIDE SEQUENCE [LARGE SCALE GENOMIC DNA]</scope>
    <source>
        <strain evidence="2">HC45</strain>
    </source>
</reference>
<reference evidence="2" key="2">
    <citation type="journal article" date="2016" name="Int. J. Syst. Evol. Microbiol.">
        <title>Complete genome sequence and cell structure of Limnochorda pilosa, a Gram-negative spore-former within the phylum Firmicutes.</title>
        <authorList>
            <person name="Watanabe M."/>
            <person name="Kojima H."/>
            <person name="Fukui M."/>
        </authorList>
    </citation>
    <scope>NUCLEOTIDE SEQUENCE [LARGE SCALE GENOMIC DNA]</scope>
    <source>
        <strain evidence="2">HC45</strain>
    </source>
</reference>
<dbReference type="KEGG" id="lpil:LIP_3234"/>
<dbReference type="STRING" id="1555112.LIP_3234"/>
<evidence type="ECO:0000313" key="2">
    <source>
        <dbReference type="Proteomes" id="UP000065807"/>
    </source>
</evidence>
<dbReference type="Proteomes" id="UP000065807">
    <property type="component" value="Chromosome"/>
</dbReference>
<organism evidence="1 2">
    <name type="scientific">Limnochorda pilosa</name>
    <dbReference type="NCBI Taxonomy" id="1555112"/>
    <lineage>
        <taxon>Bacteria</taxon>
        <taxon>Bacillati</taxon>
        <taxon>Bacillota</taxon>
        <taxon>Limnochordia</taxon>
        <taxon>Limnochordales</taxon>
        <taxon>Limnochordaceae</taxon>
        <taxon>Limnochorda</taxon>
    </lineage>
</organism>
<gene>
    <name evidence="1" type="ORF">LIP_3234</name>
</gene>
<keyword evidence="2" id="KW-1185">Reference proteome</keyword>
<dbReference type="RefSeq" id="WP_068140306.1">
    <property type="nucleotide sequence ID" value="NZ_AP014924.1"/>
</dbReference>
<sequence length="125" mass="13534">MRQDPDRHTLLAYFPSRAQAERAKRALEGEGFQELQIDRVSRYGTESASILTNPLTGNFTSLANLTLGSQDAGEDEGVLMAADPAASGLAENVGVREKGYLLTIVTGQERVERARVIAEREGGEV</sequence>
<accession>A0A0K2SPM5</accession>